<evidence type="ECO:0000313" key="3">
    <source>
        <dbReference type="EMBL" id="GIL93865.1"/>
    </source>
</evidence>
<dbReference type="InterPro" id="IPR005706">
    <property type="entry name" value="Ribosomal_uS2_bac/mit/plastid"/>
</dbReference>
<organism evidence="2 4">
    <name type="scientific">Volvox reticuliferus</name>
    <dbReference type="NCBI Taxonomy" id="1737510"/>
    <lineage>
        <taxon>Eukaryota</taxon>
        <taxon>Viridiplantae</taxon>
        <taxon>Chlorophyta</taxon>
        <taxon>core chlorophytes</taxon>
        <taxon>Chlorophyceae</taxon>
        <taxon>CS clade</taxon>
        <taxon>Chlamydomonadales</taxon>
        <taxon>Volvocaceae</taxon>
        <taxon>Volvox</taxon>
    </lineage>
</organism>
<name>A0A8J4CC93_9CHLO</name>
<dbReference type="Proteomes" id="UP000722791">
    <property type="component" value="Unassembled WGS sequence"/>
</dbReference>
<gene>
    <name evidence="2" type="ORF">Vretifemale_8314</name>
    <name evidence="3" type="ORF">Vretimale_227</name>
</gene>
<dbReference type="OrthoDB" id="2320368at2759"/>
<feature type="region of interest" description="Disordered" evidence="1">
    <location>
        <begin position="288"/>
        <end position="321"/>
    </location>
</feature>
<dbReference type="GO" id="GO:0003735">
    <property type="term" value="F:structural constituent of ribosome"/>
    <property type="evidence" value="ECO:0007669"/>
    <property type="project" value="InterPro"/>
</dbReference>
<feature type="compositionally biased region" description="Low complexity" evidence="1">
    <location>
        <begin position="97"/>
        <end position="110"/>
    </location>
</feature>
<dbReference type="SUPFAM" id="SSF52313">
    <property type="entry name" value="Ribosomal protein S2"/>
    <property type="match status" value="1"/>
</dbReference>
<reference evidence="2" key="1">
    <citation type="journal article" date="2021" name="Proc. Natl. Acad. Sci. U.S.A.">
        <title>Three genomes in the algal genus Volvox reveal the fate of a haploid sex-determining region after a transition to homothallism.</title>
        <authorList>
            <person name="Yamamoto K."/>
            <person name="Hamaji T."/>
            <person name="Kawai-Toyooka H."/>
            <person name="Matsuzaki R."/>
            <person name="Takahashi F."/>
            <person name="Nishimura Y."/>
            <person name="Kawachi M."/>
            <person name="Noguchi H."/>
            <person name="Minakuchi Y."/>
            <person name="Umen J.G."/>
            <person name="Toyoda A."/>
            <person name="Nozaki H."/>
        </authorList>
    </citation>
    <scope>NUCLEOTIDE SEQUENCE</scope>
    <source>
        <strain evidence="3">NIES-3785</strain>
        <strain evidence="2">NIES-3786</strain>
    </source>
</reference>
<dbReference type="GO" id="GO:0005763">
    <property type="term" value="C:mitochondrial small ribosomal subunit"/>
    <property type="evidence" value="ECO:0007669"/>
    <property type="project" value="TreeGrafter"/>
</dbReference>
<evidence type="ECO:0000256" key="1">
    <source>
        <dbReference type="SAM" id="MobiDB-lite"/>
    </source>
</evidence>
<proteinExistence type="predicted"/>
<protein>
    <submittedName>
        <fullName evidence="2">Uncharacterized protein</fullName>
    </submittedName>
</protein>
<comment type="caution">
    <text evidence="2">The sequence shown here is derived from an EMBL/GenBank/DDBJ whole genome shotgun (WGS) entry which is preliminary data.</text>
</comment>
<dbReference type="PANTHER" id="PTHR12534">
    <property type="entry name" value="30S RIBOSOMAL PROTEIN S2 PROKARYOTIC AND ORGANELLAR"/>
    <property type="match status" value="1"/>
</dbReference>
<dbReference type="Gene3D" id="3.40.50.10490">
    <property type="entry name" value="Glucose-6-phosphate isomerase like protein, domain 1"/>
    <property type="match status" value="1"/>
</dbReference>
<evidence type="ECO:0000313" key="4">
    <source>
        <dbReference type="Proteomes" id="UP000747110"/>
    </source>
</evidence>
<dbReference type="InterPro" id="IPR023591">
    <property type="entry name" value="Ribosomal_uS2_flav_dom_sf"/>
</dbReference>
<keyword evidence="4" id="KW-1185">Reference proteome</keyword>
<dbReference type="Proteomes" id="UP000747110">
    <property type="component" value="Unassembled WGS sequence"/>
</dbReference>
<feature type="region of interest" description="Disordered" evidence="1">
    <location>
        <begin position="87"/>
        <end position="119"/>
    </location>
</feature>
<dbReference type="PANTHER" id="PTHR12534:SF0">
    <property type="entry name" value="SMALL RIBOSOMAL SUBUNIT PROTEIN US2M"/>
    <property type="match status" value="1"/>
</dbReference>
<dbReference type="EMBL" id="BNCP01000014">
    <property type="protein sequence ID" value="GIL78915.1"/>
    <property type="molecule type" value="Genomic_DNA"/>
</dbReference>
<accession>A0A8J4CC93</accession>
<dbReference type="GO" id="GO:0006412">
    <property type="term" value="P:translation"/>
    <property type="evidence" value="ECO:0007669"/>
    <property type="project" value="InterPro"/>
</dbReference>
<evidence type="ECO:0000313" key="2">
    <source>
        <dbReference type="EMBL" id="GIL78915.1"/>
    </source>
</evidence>
<feature type="compositionally biased region" description="Basic and acidic residues" evidence="1">
    <location>
        <begin position="297"/>
        <end position="321"/>
    </location>
</feature>
<sequence length="440" mass="47823">MLTRSITFCRPVAMAAELASRATVVVGLDYPIVATLTTLAASRDGGDGASTSDGHCEQAHHALIQQKSRMACFPSALHHQYATFSTAASSPSPPEAPAASAAALVSTSPSNLTPMPPAVRESSVEAAACDADTDTAVLEGLDMESLMRVLLHPLPLGRKINPSLFSGAAAPVVQLGHEALFFDPSHTLTSTMRALHVIQRVLQDDGHVLVVNPNPAMRPLLREAAHLCLNRNVWFWYRDWQPGLLADTNRSMAAVLDPYHCQPNRRLMSVQGLALRNPLCPPGSLEYNLRQSPPRLNDADMKQLEAGRKATSRQRRDRERARDFKQAVEALAAARAREAKLLPAGMQPAVGRGGHSDRLALMVVLDLSYGSDAVREAVERKIPTVSLLNGHSETSHVTFPVYASESHAGFQHFFLEWLLRVVNLPDPRSQKGYQGGTQQQ</sequence>
<dbReference type="AlphaFoldDB" id="A0A8J4CC93"/>
<dbReference type="EMBL" id="BNCQ01000001">
    <property type="protein sequence ID" value="GIL93865.1"/>
    <property type="molecule type" value="Genomic_DNA"/>
</dbReference>